<dbReference type="GO" id="GO:0035556">
    <property type="term" value="P:intracellular signal transduction"/>
    <property type="evidence" value="ECO:0007669"/>
    <property type="project" value="InterPro"/>
</dbReference>
<feature type="domain" description="RGS" evidence="8">
    <location>
        <begin position="264"/>
        <end position="379"/>
    </location>
</feature>
<dbReference type="SMART" id="SM00315">
    <property type="entry name" value="RGS"/>
    <property type="match status" value="1"/>
</dbReference>
<dbReference type="InterPro" id="IPR015898">
    <property type="entry name" value="G-protein_gamma-like_dom"/>
</dbReference>
<dbReference type="Ensembl" id="ENSNMLT00000037300.1">
    <property type="protein sequence ID" value="ENSNMLP00000033479.1"/>
    <property type="gene ID" value="ENSNMLG00000020112.1"/>
</dbReference>
<dbReference type="GO" id="GO:0005096">
    <property type="term" value="F:GTPase activator activity"/>
    <property type="evidence" value="ECO:0007669"/>
    <property type="project" value="TreeGrafter"/>
</dbReference>
<dbReference type="AlphaFoldDB" id="A0A8C6U9X5"/>
<dbReference type="GO" id="GO:0043005">
    <property type="term" value="C:neuron projection"/>
    <property type="evidence" value="ECO:0007669"/>
    <property type="project" value="TreeGrafter"/>
</dbReference>
<dbReference type="Pfam" id="PF00615">
    <property type="entry name" value="RGS"/>
    <property type="match status" value="1"/>
</dbReference>
<dbReference type="PANTHER" id="PTHR45746">
    <property type="entry name" value="LP21163P"/>
    <property type="match status" value="1"/>
</dbReference>
<dbReference type="InterPro" id="IPR036305">
    <property type="entry name" value="RGS_sf"/>
</dbReference>
<keyword evidence="5" id="KW-0844">Vision</keyword>
<evidence type="ECO:0000256" key="1">
    <source>
        <dbReference type="ARBA" id="ARBA00004170"/>
    </source>
</evidence>
<dbReference type="FunFam" id="1.10.167.10:FF:000001">
    <property type="entry name" value="Putative regulator of g-protein signaling 12"/>
    <property type="match status" value="1"/>
</dbReference>
<dbReference type="SMART" id="SM00049">
    <property type="entry name" value="DEP"/>
    <property type="match status" value="1"/>
</dbReference>
<sequence length="527" mass="59691">MQDPKSGVKSQPQRLVITAIPHAVTGEDIVNWLSERLLARSVGSMLAALGYIYPLQQHKRLVIRADASLYRFQTPYFWPTQQWPVEDTDYAIYLAKRNIRKKGILELHEQEQYNHLHKWMNHKWDFIVMQAKEQYRAAKERKKPDRVVFECQERAYWVVHRPPPGTVSAMDFGLERRADPNANQVQESVSTCSLIPLSRNFSRCSLFSVVSLVKYSSTYQSHDPFLSRPLPSNPWHTDDATYWTLNSHNVETPTKQRVERWTFSFAELLSDPRGRDDFRLFLKKEFSGENLAFWESCEDLKWGTAATMKEKAEQIYKTFLARGAPRWINIDGKTMEITIKSLKHPHRYVLDAAQTHIYMLMKKDSYGRYLKSPVFKETQKKAIPTPFISVSDPNLRIGRADLKARVSDPQLCRFTTPVPHFAVYSGFLDSASSLSLPVPALSEGCPSPISVALDSSPPAPPPPAPPRSRVGVSLRRLLRRGCGPIGVFASLSPKCNNAIATAGGAGGRVQPISGEQQGQAPPKRFGK</sequence>
<dbReference type="InterPro" id="IPR044926">
    <property type="entry name" value="RGS_subdomain_2"/>
</dbReference>
<evidence type="ECO:0000313" key="11">
    <source>
        <dbReference type="Proteomes" id="UP000694523"/>
    </source>
</evidence>
<evidence type="ECO:0000256" key="7">
    <source>
        <dbReference type="SAM" id="MobiDB-lite"/>
    </source>
</evidence>
<accession>A0A8C6U9X5</accession>
<dbReference type="CDD" id="cd08739">
    <property type="entry name" value="RGS_RGS9"/>
    <property type="match status" value="1"/>
</dbReference>
<keyword evidence="11" id="KW-1185">Reference proteome</keyword>
<dbReference type="SUPFAM" id="SSF46785">
    <property type="entry name" value="Winged helix' DNA-binding domain"/>
    <property type="match status" value="1"/>
</dbReference>
<dbReference type="SUPFAM" id="SSF48097">
    <property type="entry name" value="Regulator of G-protein signaling, RGS"/>
    <property type="match status" value="1"/>
</dbReference>
<dbReference type="InterPro" id="IPR040759">
    <property type="entry name" value="RGS_DHEX"/>
</dbReference>
<feature type="compositionally biased region" description="Pro residues" evidence="7">
    <location>
        <begin position="457"/>
        <end position="466"/>
    </location>
</feature>
<comment type="subcellular location">
    <subcellularLocation>
        <location evidence="1">Membrane</location>
        <topology evidence="1">Peripheral membrane protein</topology>
    </subcellularLocation>
</comment>
<dbReference type="InterPro" id="IPR016137">
    <property type="entry name" value="RGS"/>
</dbReference>
<feature type="domain" description="DEP" evidence="9">
    <location>
        <begin position="4"/>
        <end position="74"/>
    </location>
</feature>
<dbReference type="InterPro" id="IPR036390">
    <property type="entry name" value="WH_DNA-bd_sf"/>
</dbReference>
<dbReference type="InterPro" id="IPR047016">
    <property type="entry name" value="RGS6/7/9/11"/>
</dbReference>
<organism evidence="10 11">
    <name type="scientific">Neogobius melanostomus</name>
    <name type="common">round goby</name>
    <dbReference type="NCBI Taxonomy" id="47308"/>
    <lineage>
        <taxon>Eukaryota</taxon>
        <taxon>Metazoa</taxon>
        <taxon>Chordata</taxon>
        <taxon>Craniata</taxon>
        <taxon>Vertebrata</taxon>
        <taxon>Euteleostomi</taxon>
        <taxon>Actinopterygii</taxon>
        <taxon>Neopterygii</taxon>
        <taxon>Teleostei</taxon>
        <taxon>Neoteleostei</taxon>
        <taxon>Acanthomorphata</taxon>
        <taxon>Gobiaria</taxon>
        <taxon>Gobiiformes</taxon>
        <taxon>Gobioidei</taxon>
        <taxon>Gobiidae</taxon>
        <taxon>Benthophilinae</taxon>
        <taxon>Neogobiini</taxon>
        <taxon>Neogobius</taxon>
    </lineage>
</organism>
<dbReference type="GO" id="GO:0005886">
    <property type="term" value="C:plasma membrane"/>
    <property type="evidence" value="ECO:0007669"/>
    <property type="project" value="TreeGrafter"/>
</dbReference>
<dbReference type="GO" id="GO:0007186">
    <property type="term" value="P:G protein-coupled receptor signaling pathway"/>
    <property type="evidence" value="ECO:0007669"/>
    <property type="project" value="InterPro"/>
</dbReference>
<dbReference type="GO" id="GO:0005737">
    <property type="term" value="C:cytoplasm"/>
    <property type="evidence" value="ECO:0007669"/>
    <property type="project" value="TreeGrafter"/>
</dbReference>
<dbReference type="InterPro" id="IPR047077">
    <property type="entry name" value="RGS9_RGS"/>
</dbReference>
<proteinExistence type="predicted"/>
<evidence type="ECO:0000256" key="3">
    <source>
        <dbReference type="ARBA" id="ARBA00022700"/>
    </source>
</evidence>
<dbReference type="SMART" id="SM01224">
    <property type="entry name" value="G_gamma"/>
    <property type="match status" value="1"/>
</dbReference>
<dbReference type="GO" id="GO:0009968">
    <property type="term" value="P:negative regulation of signal transduction"/>
    <property type="evidence" value="ECO:0007669"/>
    <property type="project" value="UniProtKB-KW"/>
</dbReference>
<evidence type="ECO:0000256" key="5">
    <source>
        <dbReference type="ARBA" id="ARBA00023305"/>
    </source>
</evidence>
<dbReference type="Proteomes" id="UP000694523">
    <property type="component" value="Unplaced"/>
</dbReference>
<dbReference type="PROSITE" id="PS50132">
    <property type="entry name" value="RGS"/>
    <property type="match status" value="1"/>
</dbReference>
<dbReference type="InterPro" id="IPR047017">
    <property type="entry name" value="RGS6/7/9/11_DHEX_sf"/>
</dbReference>
<evidence type="ECO:0000256" key="4">
    <source>
        <dbReference type="ARBA" id="ARBA00023136"/>
    </source>
</evidence>
<dbReference type="PRINTS" id="PR01301">
    <property type="entry name" value="RGSPROTEIN"/>
</dbReference>
<dbReference type="Gene3D" id="1.10.10.10">
    <property type="entry name" value="Winged helix-like DNA-binding domain superfamily/Winged helix DNA-binding domain"/>
    <property type="match status" value="1"/>
</dbReference>
<keyword evidence="2" id="KW-0716">Sensory transduction</keyword>
<keyword evidence="3" id="KW-0734">Signal transduction inhibitor</keyword>
<feature type="region of interest" description="Disordered" evidence="7">
    <location>
        <begin position="449"/>
        <end position="470"/>
    </location>
</feature>
<dbReference type="Pfam" id="PF18148">
    <property type="entry name" value="RGS_DHEX"/>
    <property type="match status" value="1"/>
</dbReference>
<evidence type="ECO:0000313" key="10">
    <source>
        <dbReference type="Ensembl" id="ENSNMLP00000033479.1"/>
    </source>
</evidence>
<name>A0A8C6U9X5_9GOBI</name>
<dbReference type="PANTHER" id="PTHR45746:SF1">
    <property type="entry name" value="REGULATOR OF G-PROTEIN SIGNALING 9"/>
    <property type="match status" value="1"/>
</dbReference>
<dbReference type="SUPFAM" id="SSF48670">
    <property type="entry name" value="Transducin (heterotrimeric G protein), gamma chain"/>
    <property type="match status" value="1"/>
</dbReference>
<dbReference type="Gene3D" id="1.10.167.10">
    <property type="entry name" value="Regulator of G-protein Signalling 4, domain 2"/>
    <property type="match status" value="1"/>
</dbReference>
<dbReference type="CDD" id="cd04450">
    <property type="entry name" value="DEP_RGS7-like"/>
    <property type="match status" value="1"/>
</dbReference>
<evidence type="ECO:0000259" key="9">
    <source>
        <dbReference type="PROSITE" id="PS50186"/>
    </source>
</evidence>
<keyword evidence="4" id="KW-0472">Membrane</keyword>
<evidence type="ECO:0000256" key="6">
    <source>
        <dbReference type="ARBA" id="ARBA00034540"/>
    </source>
</evidence>
<dbReference type="PROSITE" id="PS50186">
    <property type="entry name" value="DEP"/>
    <property type="match status" value="1"/>
</dbReference>
<reference evidence="10" key="1">
    <citation type="submission" date="2025-08" db="UniProtKB">
        <authorList>
            <consortium name="Ensembl"/>
        </authorList>
    </citation>
    <scope>IDENTIFICATION</scope>
</reference>
<dbReference type="Gene3D" id="1.10.1240.60">
    <property type="match status" value="1"/>
</dbReference>
<evidence type="ECO:0000256" key="2">
    <source>
        <dbReference type="ARBA" id="ARBA00022606"/>
    </source>
</evidence>
<dbReference type="GO" id="GO:0008277">
    <property type="term" value="P:regulation of G protein-coupled receptor signaling pathway"/>
    <property type="evidence" value="ECO:0007669"/>
    <property type="project" value="InterPro"/>
</dbReference>
<protein>
    <recommendedName>
        <fullName evidence="6">Regulator of G-protein signaling 9</fullName>
    </recommendedName>
</protein>
<feature type="region of interest" description="Disordered" evidence="7">
    <location>
        <begin position="502"/>
        <end position="527"/>
    </location>
</feature>
<reference evidence="10" key="2">
    <citation type="submission" date="2025-09" db="UniProtKB">
        <authorList>
            <consortium name="Ensembl"/>
        </authorList>
    </citation>
    <scope>IDENTIFICATION</scope>
</reference>
<dbReference type="InterPro" id="IPR036284">
    <property type="entry name" value="GGL_sf"/>
</dbReference>
<dbReference type="InterPro" id="IPR036388">
    <property type="entry name" value="WH-like_DNA-bd_sf"/>
</dbReference>
<evidence type="ECO:0000259" key="8">
    <source>
        <dbReference type="PROSITE" id="PS50132"/>
    </source>
</evidence>
<dbReference type="InterPro" id="IPR000591">
    <property type="entry name" value="DEP_dom"/>
</dbReference>